<dbReference type="Gene3D" id="1.10.260.40">
    <property type="entry name" value="lambda repressor-like DNA-binding domains"/>
    <property type="match status" value="1"/>
</dbReference>
<dbReference type="SUPFAM" id="SSF47413">
    <property type="entry name" value="lambda repressor-like DNA-binding domains"/>
    <property type="match status" value="1"/>
</dbReference>
<feature type="compositionally biased region" description="Polar residues" evidence="5">
    <location>
        <begin position="485"/>
        <end position="495"/>
    </location>
</feature>
<accession>A0ABP9KR53</accession>
<gene>
    <name evidence="7" type="ORF">GCM10023318_45870</name>
</gene>
<evidence type="ECO:0000313" key="7">
    <source>
        <dbReference type="EMBL" id="GAA5062343.1"/>
    </source>
</evidence>
<proteinExistence type="inferred from homology"/>
<evidence type="ECO:0000256" key="4">
    <source>
        <dbReference type="ARBA" id="ARBA00023163"/>
    </source>
</evidence>
<dbReference type="InterPro" id="IPR050807">
    <property type="entry name" value="TransReg_Diox_bact_type"/>
</dbReference>
<evidence type="ECO:0000313" key="8">
    <source>
        <dbReference type="Proteomes" id="UP001500603"/>
    </source>
</evidence>
<comment type="similarity">
    <text evidence="1">Belongs to the short-chain fatty acyl-CoA assimilation regulator (ScfR) family.</text>
</comment>
<protein>
    <submittedName>
        <fullName evidence="7">Short-chain fatty acyl-CoA regulator family protein</fullName>
    </submittedName>
</protein>
<dbReference type="InterPro" id="IPR026281">
    <property type="entry name" value="HTH_RamB"/>
</dbReference>
<dbReference type="InterPro" id="IPR010359">
    <property type="entry name" value="IrrE_HExxH"/>
</dbReference>
<dbReference type="PIRSF" id="PIRSF019251">
    <property type="entry name" value="Rv0465c"/>
    <property type="match status" value="1"/>
</dbReference>
<organism evidence="7 8">
    <name type="scientific">Nocardia callitridis</name>
    <dbReference type="NCBI Taxonomy" id="648753"/>
    <lineage>
        <taxon>Bacteria</taxon>
        <taxon>Bacillati</taxon>
        <taxon>Actinomycetota</taxon>
        <taxon>Actinomycetes</taxon>
        <taxon>Mycobacteriales</taxon>
        <taxon>Nocardiaceae</taxon>
        <taxon>Nocardia</taxon>
    </lineage>
</organism>
<evidence type="ECO:0000256" key="5">
    <source>
        <dbReference type="SAM" id="MobiDB-lite"/>
    </source>
</evidence>
<reference evidence="8" key="1">
    <citation type="journal article" date="2019" name="Int. J. Syst. Evol. Microbiol.">
        <title>The Global Catalogue of Microorganisms (GCM) 10K type strain sequencing project: providing services to taxonomists for standard genome sequencing and annotation.</title>
        <authorList>
            <consortium name="The Broad Institute Genomics Platform"/>
            <consortium name="The Broad Institute Genome Sequencing Center for Infectious Disease"/>
            <person name="Wu L."/>
            <person name="Ma J."/>
        </authorList>
    </citation>
    <scope>NUCLEOTIDE SEQUENCE [LARGE SCALE GENOMIC DNA]</scope>
    <source>
        <strain evidence="8">JCM 18298</strain>
    </source>
</reference>
<keyword evidence="8" id="KW-1185">Reference proteome</keyword>
<keyword evidence="2" id="KW-0805">Transcription regulation</keyword>
<dbReference type="PANTHER" id="PTHR46797">
    <property type="entry name" value="HTH-TYPE TRANSCRIPTIONAL REGULATOR"/>
    <property type="match status" value="1"/>
</dbReference>
<dbReference type="PROSITE" id="PS50943">
    <property type="entry name" value="HTH_CROC1"/>
    <property type="match status" value="1"/>
</dbReference>
<evidence type="ECO:0000256" key="3">
    <source>
        <dbReference type="ARBA" id="ARBA00023125"/>
    </source>
</evidence>
<feature type="region of interest" description="Disordered" evidence="5">
    <location>
        <begin position="473"/>
        <end position="495"/>
    </location>
</feature>
<keyword evidence="4" id="KW-0804">Transcription</keyword>
<dbReference type="PANTHER" id="PTHR46797:SF23">
    <property type="entry name" value="HTH-TYPE TRANSCRIPTIONAL REGULATOR SUTR"/>
    <property type="match status" value="1"/>
</dbReference>
<dbReference type="EMBL" id="BAABJM010000005">
    <property type="protein sequence ID" value="GAA5062343.1"/>
    <property type="molecule type" value="Genomic_DNA"/>
</dbReference>
<keyword evidence="3" id="KW-0238">DNA-binding</keyword>
<sequence length="495" mass="54890">MFAKHDSYHLPVRKMYAGARLRRLREERRLTQAALAKSLDLSPSYLNQMERDQRPLTIPVLLKLNSTFDLDVRFFAADSDARLVSDLHDVLMDTAGANTAPLTEVEELATRQPEVARILVAMHRRLRAATDQLDLFSARITAPADAPSMPAPSENVRDYFYDHHNHIPQLDLAAELLFEQSGLGIGSLDRQLARVAEERAGVTVLVRGDGADTSIPKRHYDAKTRTLTLARRLRTGQRAFQIAATLAYLLYGAELDSALAETPSLTGESRTLTRIALAHYFAGALVLPYGRFLRSAEELRYDIDLLALRFEVGHETICHRLSTLQRQGQRGVPFFFIRTDRAGNISKRQSANAFHFARVGGSCPLWVVHDAFAHPGRILTQVAEMPDERRYLWIARTTTASTGFGAPPREFAIGLGCDIEYADRTVYGDNQPLDDPAAAVAIGAGCKICERAACPQRAFPHLGTPLAVTEHTATDLPYPPLPRSPVSTDGQDFAR</sequence>
<dbReference type="InterPro" id="IPR001387">
    <property type="entry name" value="Cro/C1-type_HTH"/>
</dbReference>
<dbReference type="Proteomes" id="UP001500603">
    <property type="component" value="Unassembled WGS sequence"/>
</dbReference>
<dbReference type="Pfam" id="PF01381">
    <property type="entry name" value="HTH_3"/>
    <property type="match status" value="1"/>
</dbReference>
<dbReference type="SMART" id="SM00530">
    <property type="entry name" value="HTH_XRE"/>
    <property type="match status" value="1"/>
</dbReference>
<dbReference type="CDD" id="cd00093">
    <property type="entry name" value="HTH_XRE"/>
    <property type="match status" value="1"/>
</dbReference>
<dbReference type="Pfam" id="PF09856">
    <property type="entry name" value="ScfRs"/>
    <property type="match status" value="1"/>
</dbReference>
<dbReference type="InterPro" id="IPR018653">
    <property type="entry name" value="ScfR_C"/>
</dbReference>
<evidence type="ECO:0000256" key="1">
    <source>
        <dbReference type="ARBA" id="ARBA00007227"/>
    </source>
</evidence>
<feature type="domain" description="HTH cro/C1-type" evidence="6">
    <location>
        <begin position="21"/>
        <end position="75"/>
    </location>
</feature>
<comment type="caution">
    <text evidence="7">The sequence shown here is derived from an EMBL/GenBank/DDBJ whole genome shotgun (WGS) entry which is preliminary data.</text>
</comment>
<evidence type="ECO:0000256" key="2">
    <source>
        <dbReference type="ARBA" id="ARBA00023015"/>
    </source>
</evidence>
<evidence type="ECO:0000259" key="6">
    <source>
        <dbReference type="PROSITE" id="PS50943"/>
    </source>
</evidence>
<dbReference type="InterPro" id="IPR010982">
    <property type="entry name" value="Lambda_DNA-bd_dom_sf"/>
</dbReference>
<name>A0ABP9KR53_9NOCA</name>
<dbReference type="Pfam" id="PF06114">
    <property type="entry name" value="Peptidase_M78"/>
    <property type="match status" value="1"/>
</dbReference>
<dbReference type="RefSeq" id="WP_345497792.1">
    <property type="nucleotide sequence ID" value="NZ_BAABJM010000005.1"/>
</dbReference>